<keyword evidence="3" id="KW-1185">Reference proteome</keyword>
<dbReference type="SUPFAM" id="SSF56219">
    <property type="entry name" value="DNase I-like"/>
    <property type="match status" value="1"/>
</dbReference>
<organism evidence="2 3">
    <name type="scientific">Eumeta variegata</name>
    <name type="common">Bagworm moth</name>
    <name type="synonym">Eumeta japonica</name>
    <dbReference type="NCBI Taxonomy" id="151549"/>
    <lineage>
        <taxon>Eukaryota</taxon>
        <taxon>Metazoa</taxon>
        <taxon>Ecdysozoa</taxon>
        <taxon>Arthropoda</taxon>
        <taxon>Hexapoda</taxon>
        <taxon>Insecta</taxon>
        <taxon>Pterygota</taxon>
        <taxon>Neoptera</taxon>
        <taxon>Endopterygota</taxon>
        <taxon>Lepidoptera</taxon>
        <taxon>Glossata</taxon>
        <taxon>Ditrysia</taxon>
        <taxon>Tineoidea</taxon>
        <taxon>Psychidae</taxon>
        <taxon>Oiketicinae</taxon>
        <taxon>Eumeta</taxon>
    </lineage>
</organism>
<dbReference type="InterPro" id="IPR036691">
    <property type="entry name" value="Endo/exonu/phosph_ase_sf"/>
</dbReference>
<proteinExistence type="predicted"/>
<dbReference type="InterPro" id="IPR005135">
    <property type="entry name" value="Endo/exonuclease/phosphatase"/>
</dbReference>
<name>A0A4C1SVW4_EUMVA</name>
<dbReference type="Pfam" id="PF14529">
    <property type="entry name" value="Exo_endo_phos_2"/>
    <property type="match status" value="1"/>
</dbReference>
<feature type="domain" description="Endonuclease/exonuclease/phosphatase" evidence="1">
    <location>
        <begin position="21"/>
        <end position="76"/>
    </location>
</feature>
<reference evidence="2 3" key="1">
    <citation type="journal article" date="2019" name="Commun. Biol.">
        <title>The bagworm genome reveals a unique fibroin gene that provides high tensile strength.</title>
        <authorList>
            <person name="Kono N."/>
            <person name="Nakamura H."/>
            <person name="Ohtoshi R."/>
            <person name="Tomita M."/>
            <person name="Numata K."/>
            <person name="Arakawa K."/>
        </authorList>
    </citation>
    <scope>NUCLEOTIDE SEQUENCE [LARGE SCALE GENOMIC DNA]</scope>
</reference>
<dbReference type="EMBL" id="BGZK01003870">
    <property type="protein sequence ID" value="GBP05191.1"/>
    <property type="molecule type" value="Genomic_DNA"/>
</dbReference>
<evidence type="ECO:0000313" key="2">
    <source>
        <dbReference type="EMBL" id="GBP05191.1"/>
    </source>
</evidence>
<protein>
    <recommendedName>
        <fullName evidence="1">Endonuclease/exonuclease/phosphatase domain-containing protein</fullName>
    </recommendedName>
</protein>
<sequence length="209" mass="23515">MMWILSSYMAHDHVELRPGATVARAVNAARMKGITYIIGADANIHHQLWGSTDTNRRGEDIIDFVLINNLIKESHQECEEKILEGLLWKCARHIRDQLASEDSRKAAAGRLALGIAGTADRCPLSWESVLTMGKFLSHHTIMVQTVCRTEDILRWAITSFYPYKSSVPDGIIPADLQHNLDVIIPWLLEIYGACLSGHIPVEWTRSNVM</sequence>
<evidence type="ECO:0000313" key="3">
    <source>
        <dbReference type="Proteomes" id="UP000299102"/>
    </source>
</evidence>
<dbReference type="OrthoDB" id="411871at2759"/>
<dbReference type="GO" id="GO:0003824">
    <property type="term" value="F:catalytic activity"/>
    <property type="evidence" value="ECO:0007669"/>
    <property type="project" value="InterPro"/>
</dbReference>
<dbReference type="Proteomes" id="UP000299102">
    <property type="component" value="Unassembled WGS sequence"/>
</dbReference>
<gene>
    <name evidence="2" type="ORF">EVAR_91315_1</name>
</gene>
<comment type="caution">
    <text evidence="2">The sequence shown here is derived from an EMBL/GenBank/DDBJ whole genome shotgun (WGS) entry which is preliminary data.</text>
</comment>
<evidence type="ECO:0000259" key="1">
    <source>
        <dbReference type="Pfam" id="PF14529"/>
    </source>
</evidence>
<accession>A0A4C1SVW4</accession>
<dbReference type="Gene3D" id="3.60.10.10">
    <property type="entry name" value="Endonuclease/exonuclease/phosphatase"/>
    <property type="match status" value="1"/>
</dbReference>
<dbReference type="AlphaFoldDB" id="A0A4C1SVW4"/>